<dbReference type="SUPFAM" id="SSF52266">
    <property type="entry name" value="SGNH hydrolase"/>
    <property type="match status" value="1"/>
</dbReference>
<accession>A0A5R8XZE7</accession>
<feature type="domain" description="SGNH hydrolase-type esterase" evidence="1">
    <location>
        <begin position="10"/>
        <end position="159"/>
    </location>
</feature>
<dbReference type="Gene3D" id="3.40.50.1110">
    <property type="entry name" value="SGNH hydrolase"/>
    <property type="match status" value="1"/>
</dbReference>
<organism evidence="2 3">
    <name type="scientific">Arcobacter arenosus</name>
    <dbReference type="NCBI Taxonomy" id="2576037"/>
    <lineage>
        <taxon>Bacteria</taxon>
        <taxon>Pseudomonadati</taxon>
        <taxon>Campylobacterota</taxon>
        <taxon>Epsilonproteobacteria</taxon>
        <taxon>Campylobacterales</taxon>
        <taxon>Arcobacteraceae</taxon>
        <taxon>Arcobacter</taxon>
    </lineage>
</organism>
<dbReference type="Proteomes" id="UP000308901">
    <property type="component" value="Unassembled WGS sequence"/>
</dbReference>
<evidence type="ECO:0000259" key="1">
    <source>
        <dbReference type="Pfam" id="PF13472"/>
    </source>
</evidence>
<dbReference type="AlphaFoldDB" id="A0A5R8XZE7"/>
<name>A0A5R8XZE7_9BACT</name>
<dbReference type="PANTHER" id="PTHR30383:SF5">
    <property type="entry name" value="SGNH HYDROLASE-TYPE ESTERASE DOMAIN-CONTAINING PROTEIN"/>
    <property type="match status" value="1"/>
</dbReference>
<dbReference type="RefSeq" id="WP_138153309.1">
    <property type="nucleotide sequence ID" value="NZ_VANU01000005.1"/>
</dbReference>
<dbReference type="InterPro" id="IPR013830">
    <property type="entry name" value="SGNH_hydro"/>
</dbReference>
<evidence type="ECO:0000313" key="2">
    <source>
        <dbReference type="EMBL" id="TLP37055.1"/>
    </source>
</evidence>
<dbReference type="InterPro" id="IPR051532">
    <property type="entry name" value="Ester_Hydrolysis_Enzymes"/>
</dbReference>
<dbReference type="GO" id="GO:0004622">
    <property type="term" value="F:phosphatidylcholine lysophospholipase activity"/>
    <property type="evidence" value="ECO:0007669"/>
    <property type="project" value="TreeGrafter"/>
</dbReference>
<dbReference type="EMBL" id="VANU01000005">
    <property type="protein sequence ID" value="TLP37055.1"/>
    <property type="molecule type" value="Genomic_DNA"/>
</dbReference>
<gene>
    <name evidence="2" type="ORF">FDK22_12490</name>
</gene>
<dbReference type="Pfam" id="PF13472">
    <property type="entry name" value="Lipase_GDSL_2"/>
    <property type="match status" value="1"/>
</dbReference>
<dbReference type="OrthoDB" id="9794725at2"/>
<comment type="caution">
    <text evidence="2">The sequence shown here is derived from an EMBL/GenBank/DDBJ whole genome shotgun (WGS) entry which is preliminary data.</text>
</comment>
<dbReference type="InterPro" id="IPR036514">
    <property type="entry name" value="SGNH_hydro_sf"/>
</dbReference>
<keyword evidence="3" id="KW-1185">Reference proteome</keyword>
<sequence>MKKNIELVMLGDSITARGDWKKLLENDFIINLGIDGDNTLGVLNRVNRAIELEPKLICLMIGINDLCLSVPLEKIFENYKNILEKILQKDIKVIVQSILITQMPAVNKKVNSLNNMIKEYCEIKNIEMIDFNSVFSNEKGLLREDLTTDGLHLGEKAYKVWAYKLKNSISQTI</sequence>
<evidence type="ECO:0000313" key="3">
    <source>
        <dbReference type="Proteomes" id="UP000308901"/>
    </source>
</evidence>
<proteinExistence type="predicted"/>
<reference evidence="2 3" key="1">
    <citation type="submission" date="2019-05" db="EMBL/GenBank/DDBJ databases">
        <title>Arcobacter sp. nov., isolated from sea sediment.</title>
        <authorList>
            <person name="Kim W."/>
        </authorList>
    </citation>
    <scope>NUCLEOTIDE SEQUENCE [LARGE SCALE GENOMIC DNA]</scope>
    <source>
        <strain evidence="2 3">CAU 1517</strain>
    </source>
</reference>
<protein>
    <submittedName>
        <fullName evidence="2">Lipolytic protein</fullName>
    </submittedName>
</protein>
<dbReference type="PANTHER" id="PTHR30383">
    <property type="entry name" value="THIOESTERASE 1/PROTEASE 1/LYSOPHOSPHOLIPASE L1"/>
    <property type="match status" value="1"/>
</dbReference>